<proteinExistence type="predicted"/>
<comment type="caution">
    <text evidence="2">The sequence shown here is derived from an EMBL/GenBank/DDBJ whole genome shotgun (WGS) entry which is preliminary data.</text>
</comment>
<dbReference type="RefSeq" id="XP_021874634.1">
    <property type="nucleotide sequence ID" value="XM_022012421.1"/>
</dbReference>
<feature type="region of interest" description="Disordered" evidence="1">
    <location>
        <begin position="101"/>
        <end position="169"/>
    </location>
</feature>
<reference evidence="2 3" key="1">
    <citation type="submission" date="2017-03" db="EMBL/GenBank/DDBJ databases">
        <title>Widespread Adenine N6-methylation of Active Genes in Fungi.</title>
        <authorList>
            <consortium name="DOE Joint Genome Institute"/>
            <person name="Mondo S.J."/>
            <person name="Dannebaum R.O."/>
            <person name="Kuo R.C."/>
            <person name="Louie K.B."/>
            <person name="Bewick A.J."/>
            <person name="Labutti K."/>
            <person name="Haridas S."/>
            <person name="Kuo A."/>
            <person name="Salamov A."/>
            <person name="Ahrendt S.R."/>
            <person name="Lau R."/>
            <person name="Bowen B.P."/>
            <person name="Lipzen A."/>
            <person name="Sullivan W."/>
            <person name="Andreopoulos W.B."/>
            <person name="Clum A."/>
            <person name="Lindquist E."/>
            <person name="Daum C."/>
            <person name="Northen T.R."/>
            <person name="Ramamoorthy G."/>
            <person name="Schmitz R.J."/>
            <person name="Gryganskyi A."/>
            <person name="Culley D."/>
            <person name="Magnuson J."/>
            <person name="James T.Y."/>
            <person name="O'Malley M.A."/>
            <person name="Stajich J.E."/>
            <person name="Spatafora J.W."/>
            <person name="Visel A."/>
            <person name="Grigoriev I.V."/>
        </authorList>
    </citation>
    <scope>NUCLEOTIDE SEQUENCE [LARGE SCALE GENOMIC DNA]</scope>
    <source>
        <strain evidence="2 3">NRRL Y-17943</strain>
    </source>
</reference>
<accession>A0A1Y1UUT0</accession>
<dbReference type="OrthoDB" id="432234at2759"/>
<evidence type="ECO:0000313" key="2">
    <source>
        <dbReference type="EMBL" id="ORX40955.1"/>
    </source>
</evidence>
<dbReference type="GeneID" id="33554229"/>
<evidence type="ECO:0000256" key="1">
    <source>
        <dbReference type="SAM" id="MobiDB-lite"/>
    </source>
</evidence>
<keyword evidence="3" id="KW-1185">Reference proteome</keyword>
<dbReference type="Proteomes" id="UP000193218">
    <property type="component" value="Unassembled WGS sequence"/>
</dbReference>
<feature type="compositionally biased region" description="Low complexity" evidence="1">
    <location>
        <begin position="102"/>
        <end position="120"/>
    </location>
</feature>
<feature type="compositionally biased region" description="Low complexity" evidence="1">
    <location>
        <begin position="13"/>
        <end position="22"/>
    </location>
</feature>
<protein>
    <submittedName>
        <fullName evidence="2">Uncharacterized protein</fullName>
    </submittedName>
</protein>
<dbReference type="InParanoid" id="A0A1Y1UUT0"/>
<name>A0A1Y1UUT0_9TREE</name>
<organism evidence="2 3">
    <name type="scientific">Kockovaella imperatae</name>
    <dbReference type="NCBI Taxonomy" id="4999"/>
    <lineage>
        <taxon>Eukaryota</taxon>
        <taxon>Fungi</taxon>
        <taxon>Dikarya</taxon>
        <taxon>Basidiomycota</taxon>
        <taxon>Agaricomycotina</taxon>
        <taxon>Tremellomycetes</taxon>
        <taxon>Tremellales</taxon>
        <taxon>Cuniculitremaceae</taxon>
        <taxon>Kockovaella</taxon>
    </lineage>
</organism>
<sequence length="271" mass="28727">MPSLVTPRAADGSMSGSSKSFSRVNSFKRDWGNEEVENPPKSSLKGSSTHSIEWSASPEQRQKPKTETRAASPAPVVHPMNETAADRRRKAILAALQPNADGFTSSFSSASSSTVGSRAVPSSSFYPPRKALVTLDDDEPSSGQRASATEELPSIPSRSAGVSSAGESKKRAFPWNEDILVAKKAMQNNSSTSKRSGSTGSSGLAAAPTMNIKQKIVLSTEQQQVLQLVVAEGKNMFFTGSAGAYLSLDGAPAETLQERESLSFCERSLPL</sequence>
<feature type="compositionally biased region" description="Low complexity" evidence="1">
    <location>
        <begin position="190"/>
        <end position="205"/>
    </location>
</feature>
<feature type="region of interest" description="Disordered" evidence="1">
    <location>
        <begin position="186"/>
        <end position="205"/>
    </location>
</feature>
<evidence type="ECO:0000313" key="3">
    <source>
        <dbReference type="Proteomes" id="UP000193218"/>
    </source>
</evidence>
<dbReference type="EMBL" id="NBSH01000001">
    <property type="protein sequence ID" value="ORX40955.1"/>
    <property type="molecule type" value="Genomic_DNA"/>
</dbReference>
<feature type="compositionally biased region" description="Polar residues" evidence="1">
    <location>
        <begin position="156"/>
        <end position="166"/>
    </location>
</feature>
<feature type="compositionally biased region" description="Polar residues" evidence="1">
    <location>
        <begin position="40"/>
        <end position="59"/>
    </location>
</feature>
<feature type="region of interest" description="Disordered" evidence="1">
    <location>
        <begin position="1"/>
        <end position="89"/>
    </location>
</feature>
<gene>
    <name evidence="2" type="ORF">BD324DRAFT_29926</name>
</gene>
<dbReference type="AlphaFoldDB" id="A0A1Y1UUT0"/>
<dbReference type="STRING" id="4999.A0A1Y1UUT0"/>